<feature type="region of interest" description="Disordered" evidence="1">
    <location>
        <begin position="125"/>
        <end position="149"/>
    </location>
</feature>
<dbReference type="SUPFAM" id="SSF51045">
    <property type="entry name" value="WW domain"/>
    <property type="match status" value="1"/>
</dbReference>
<dbReference type="Proteomes" id="UP000038830">
    <property type="component" value="Unassembled WGS sequence"/>
</dbReference>
<keyword evidence="6" id="KW-1185">Reference proteome</keyword>
<dbReference type="EMBL" id="CDQK01000007">
    <property type="protein sequence ID" value="CEP24802.1"/>
    <property type="molecule type" value="Genomic_DNA"/>
</dbReference>
<name>A0A0H5C9R2_CYBJN</name>
<dbReference type="AlphaFoldDB" id="A0A0H5C9R2"/>
<dbReference type="OMA" id="MEMHDYE"/>
<feature type="compositionally biased region" description="Low complexity" evidence="1">
    <location>
        <begin position="177"/>
        <end position="195"/>
    </location>
</feature>
<dbReference type="PROSITE" id="PS01159">
    <property type="entry name" value="WW_DOMAIN_1"/>
    <property type="match status" value="1"/>
</dbReference>
<evidence type="ECO:0000259" key="2">
    <source>
        <dbReference type="PROSITE" id="PS50020"/>
    </source>
</evidence>
<protein>
    <recommendedName>
        <fullName evidence="2">WW domain-containing protein</fullName>
    </recommendedName>
</protein>
<dbReference type="RefSeq" id="XP_020067748.1">
    <property type="nucleotide sequence ID" value="XM_020216743.1"/>
</dbReference>
<dbReference type="PROSITE" id="PS50020">
    <property type="entry name" value="WW_DOMAIN_2"/>
    <property type="match status" value="1"/>
</dbReference>
<dbReference type="Pfam" id="PF00397">
    <property type="entry name" value="WW"/>
    <property type="match status" value="1"/>
</dbReference>
<feature type="compositionally biased region" description="Low complexity" evidence="1">
    <location>
        <begin position="23"/>
        <end position="35"/>
    </location>
</feature>
<dbReference type="InterPro" id="IPR036020">
    <property type="entry name" value="WW_dom_sf"/>
</dbReference>
<sequence length="223" mass="24514">MPQILAKFSLKGSSDKSNLKVRSSSTGGTSSSTNSKPANSLCSRRMSSTGSMGSMGSRVSSTAMMTSSSLGSSRRSKLTIDTDLQTTGSSVTAKPVVNSPDWEIRYDPTLSEYYYVNTKTNESQFDHPDEVLSPLDEVPSQSNSGEHRKLFRSCSLKRTISPRLLAIPKKCPSPRIPNKSSAASSPNQSAQNRSSTEIDQDVEEFKRHFTMEMHDYEAQRLKN</sequence>
<dbReference type="Gene3D" id="2.20.70.10">
    <property type="match status" value="1"/>
</dbReference>
<reference evidence="5" key="2">
    <citation type="journal article" date="2015" name="J. Biotechnol.">
        <title>The structure of the Cyberlindnera jadinii genome and its relation to Candida utilis analyzed by the occurrence of single nucleotide polymorphisms.</title>
        <authorList>
            <person name="Rupp O."/>
            <person name="Brinkrolf K."/>
            <person name="Buerth C."/>
            <person name="Kunigo M."/>
            <person name="Schneider J."/>
            <person name="Jaenicke S."/>
            <person name="Goesmann A."/>
            <person name="Puehler A."/>
            <person name="Jaeger K.-E."/>
            <person name="Ernst J.F."/>
        </authorList>
    </citation>
    <scope>NUCLEOTIDE SEQUENCE [LARGE SCALE GENOMIC DNA]</scope>
    <source>
        <strain evidence="5">ATCC 18201 / CBS 1600 / BCRC 20928 / JCM 3617 / NBRC 0987 / NRRL Y-1542</strain>
    </source>
</reference>
<proteinExistence type="predicted"/>
<accession>A0A0H5C9R2</accession>
<dbReference type="SMART" id="SM00456">
    <property type="entry name" value="WW"/>
    <property type="match status" value="1"/>
</dbReference>
<dbReference type="GeneID" id="30991139"/>
<evidence type="ECO:0000313" key="4">
    <source>
        <dbReference type="EMBL" id="ODV70709.1"/>
    </source>
</evidence>
<organism evidence="3 5">
    <name type="scientific">Cyberlindnera jadinii (strain ATCC 18201 / CBS 1600 / BCRC 20928 / JCM 3617 / NBRC 0987 / NRRL Y-1542)</name>
    <name type="common">Torula yeast</name>
    <name type="synonym">Candida utilis</name>
    <dbReference type="NCBI Taxonomy" id="983966"/>
    <lineage>
        <taxon>Eukaryota</taxon>
        <taxon>Fungi</taxon>
        <taxon>Dikarya</taxon>
        <taxon>Ascomycota</taxon>
        <taxon>Saccharomycotina</taxon>
        <taxon>Saccharomycetes</taxon>
        <taxon>Phaffomycetales</taxon>
        <taxon>Phaffomycetaceae</taxon>
        <taxon>Cyberlindnera</taxon>
    </lineage>
</organism>
<evidence type="ECO:0000313" key="3">
    <source>
        <dbReference type="EMBL" id="CEP24802.1"/>
    </source>
</evidence>
<dbReference type="InterPro" id="IPR001202">
    <property type="entry name" value="WW_dom"/>
</dbReference>
<dbReference type="Proteomes" id="UP000094389">
    <property type="component" value="Unassembled WGS sequence"/>
</dbReference>
<evidence type="ECO:0000313" key="5">
    <source>
        <dbReference type="Proteomes" id="UP000038830"/>
    </source>
</evidence>
<feature type="domain" description="WW" evidence="2">
    <location>
        <begin position="100"/>
        <end position="130"/>
    </location>
</feature>
<evidence type="ECO:0000256" key="1">
    <source>
        <dbReference type="SAM" id="MobiDB-lite"/>
    </source>
</evidence>
<dbReference type="OrthoDB" id="3045089at2759"/>
<feature type="compositionally biased region" description="Basic and acidic residues" evidence="1">
    <location>
        <begin position="203"/>
        <end position="223"/>
    </location>
</feature>
<feature type="region of interest" description="Disordered" evidence="1">
    <location>
        <begin position="168"/>
        <end position="223"/>
    </location>
</feature>
<dbReference type="EMBL" id="KV453952">
    <property type="protein sequence ID" value="ODV70709.1"/>
    <property type="molecule type" value="Genomic_DNA"/>
</dbReference>
<dbReference type="CDD" id="cd00201">
    <property type="entry name" value="WW"/>
    <property type="match status" value="1"/>
</dbReference>
<gene>
    <name evidence="3" type="ORF">BN1211_5719</name>
    <name evidence="4" type="ORF">CYBJADRAFT_175826</name>
</gene>
<reference evidence="3" key="1">
    <citation type="submission" date="2014-12" db="EMBL/GenBank/DDBJ databases">
        <authorList>
            <person name="Jaenicke S."/>
        </authorList>
    </citation>
    <scope>NUCLEOTIDE SEQUENCE [LARGE SCALE GENOMIC DNA]</scope>
    <source>
        <strain evidence="3">CBS1600</strain>
    </source>
</reference>
<feature type="region of interest" description="Disordered" evidence="1">
    <location>
        <begin position="1"/>
        <end position="77"/>
    </location>
</feature>
<reference evidence="4 6" key="3">
    <citation type="journal article" date="2016" name="Proc. Natl. Acad. Sci. U.S.A.">
        <title>Comparative genomics of biotechnologically important yeasts.</title>
        <authorList>
            <person name="Riley R."/>
            <person name="Haridas S."/>
            <person name="Wolfe K.H."/>
            <person name="Lopes M.R."/>
            <person name="Hittinger C.T."/>
            <person name="Goeker M."/>
            <person name="Salamov A.A."/>
            <person name="Wisecaver J.H."/>
            <person name="Long T.M."/>
            <person name="Calvey C.H."/>
            <person name="Aerts A.L."/>
            <person name="Barry K.W."/>
            <person name="Choi C."/>
            <person name="Clum A."/>
            <person name="Coughlan A.Y."/>
            <person name="Deshpande S."/>
            <person name="Douglass A.P."/>
            <person name="Hanson S.J."/>
            <person name="Klenk H.-P."/>
            <person name="LaButti K.M."/>
            <person name="Lapidus A."/>
            <person name="Lindquist E.A."/>
            <person name="Lipzen A.M."/>
            <person name="Meier-Kolthoff J.P."/>
            <person name="Ohm R.A."/>
            <person name="Otillar R.P."/>
            <person name="Pangilinan J.L."/>
            <person name="Peng Y."/>
            <person name="Rokas A."/>
            <person name="Rosa C.A."/>
            <person name="Scheuner C."/>
            <person name="Sibirny A.A."/>
            <person name="Slot J.C."/>
            <person name="Stielow J.B."/>
            <person name="Sun H."/>
            <person name="Kurtzman C.P."/>
            <person name="Blackwell M."/>
            <person name="Grigoriev I.V."/>
            <person name="Jeffries T.W."/>
        </authorList>
    </citation>
    <scope>NUCLEOTIDE SEQUENCE [LARGE SCALE GENOMIC DNA]</scope>
    <source>
        <strain evidence="6">ATCC 18201 / CBS 1600 / BCRC 20928 / JCM 3617 / NBRC 0987 / NRRL Y-1542</strain>
        <strain evidence="4">NRRL Y-1542</strain>
    </source>
</reference>
<feature type="compositionally biased region" description="Low complexity" evidence="1">
    <location>
        <begin position="43"/>
        <end position="73"/>
    </location>
</feature>
<evidence type="ECO:0000313" key="6">
    <source>
        <dbReference type="Proteomes" id="UP000094389"/>
    </source>
</evidence>
<accession>A0A1E4RTV7</accession>